<comment type="caution">
    <text evidence="3">The sequence shown here is derived from an EMBL/GenBank/DDBJ whole genome shotgun (WGS) entry which is preliminary data.</text>
</comment>
<evidence type="ECO:0000313" key="4">
    <source>
        <dbReference type="Proteomes" id="UP000680038"/>
    </source>
</evidence>
<reference evidence="3" key="1">
    <citation type="submission" date="2021-04" db="EMBL/GenBank/DDBJ databases">
        <authorList>
            <person name="Rodrigo-Torres L."/>
            <person name="Arahal R. D."/>
            <person name="Lucena T."/>
        </authorList>
    </citation>
    <scope>NUCLEOTIDE SEQUENCE</scope>
    <source>
        <strain evidence="3">CECT 9275</strain>
    </source>
</reference>
<dbReference type="EMBL" id="CAJRAF010000004">
    <property type="protein sequence ID" value="CAG5018290.1"/>
    <property type="molecule type" value="Genomic_DNA"/>
</dbReference>
<feature type="modified residue" description="4-aspartylphosphate" evidence="1">
    <location>
        <position position="59"/>
    </location>
</feature>
<dbReference type="RefSeq" id="WP_215242280.1">
    <property type="nucleotide sequence ID" value="NZ_CAJRAF010000004.1"/>
</dbReference>
<proteinExistence type="predicted"/>
<dbReference type="SUPFAM" id="SSF52172">
    <property type="entry name" value="CheY-like"/>
    <property type="match status" value="1"/>
</dbReference>
<accession>A0A916JJ52</accession>
<dbReference type="Proteomes" id="UP000680038">
    <property type="component" value="Unassembled WGS sequence"/>
</dbReference>
<dbReference type="Gene3D" id="3.40.50.2300">
    <property type="match status" value="1"/>
</dbReference>
<keyword evidence="1" id="KW-0597">Phosphoprotein</keyword>
<dbReference type="AlphaFoldDB" id="A0A916JJ52"/>
<evidence type="ECO:0000259" key="2">
    <source>
        <dbReference type="PROSITE" id="PS50110"/>
    </source>
</evidence>
<dbReference type="InterPro" id="IPR052893">
    <property type="entry name" value="TCS_response_regulator"/>
</dbReference>
<organism evidence="3 4">
    <name type="scientific">Dyadobacter helix</name>
    <dbReference type="NCBI Taxonomy" id="2822344"/>
    <lineage>
        <taxon>Bacteria</taxon>
        <taxon>Pseudomonadati</taxon>
        <taxon>Bacteroidota</taxon>
        <taxon>Cytophagia</taxon>
        <taxon>Cytophagales</taxon>
        <taxon>Spirosomataceae</taxon>
        <taxon>Dyadobacter</taxon>
    </lineage>
</organism>
<protein>
    <submittedName>
        <fullName evidence="3">Response regulator rcp1</fullName>
    </submittedName>
</protein>
<sequence length="139" mass="15918">MSLAGPVISVEDDEDDQYLIREILDDLQIPNAVRFFSNGSEALDYLTTTTEKPFLILCDVNMPVMNGLELRSIIEANPVLKKKAIPFIFLSTSDNKALLNEVYKGTIQGYFKKQGDYAVFRKHMDVIIRYWQTCLHPNK</sequence>
<dbReference type="GO" id="GO:0000160">
    <property type="term" value="P:phosphorelay signal transduction system"/>
    <property type="evidence" value="ECO:0007669"/>
    <property type="project" value="InterPro"/>
</dbReference>
<feature type="domain" description="Response regulatory" evidence="2">
    <location>
        <begin position="6"/>
        <end position="128"/>
    </location>
</feature>
<dbReference type="PROSITE" id="PS50110">
    <property type="entry name" value="RESPONSE_REGULATORY"/>
    <property type="match status" value="1"/>
</dbReference>
<dbReference type="Pfam" id="PF00072">
    <property type="entry name" value="Response_reg"/>
    <property type="match status" value="1"/>
</dbReference>
<dbReference type="InterPro" id="IPR011006">
    <property type="entry name" value="CheY-like_superfamily"/>
</dbReference>
<dbReference type="PANTHER" id="PTHR44520">
    <property type="entry name" value="RESPONSE REGULATOR RCP1-RELATED"/>
    <property type="match status" value="1"/>
</dbReference>
<evidence type="ECO:0000256" key="1">
    <source>
        <dbReference type="PROSITE-ProRule" id="PRU00169"/>
    </source>
</evidence>
<dbReference type="InterPro" id="IPR001789">
    <property type="entry name" value="Sig_transdc_resp-reg_receiver"/>
</dbReference>
<dbReference type="SMART" id="SM00448">
    <property type="entry name" value="REC"/>
    <property type="match status" value="1"/>
</dbReference>
<evidence type="ECO:0000313" key="3">
    <source>
        <dbReference type="EMBL" id="CAG5018290.1"/>
    </source>
</evidence>
<dbReference type="PANTHER" id="PTHR44520:SF2">
    <property type="entry name" value="RESPONSE REGULATOR RCP1"/>
    <property type="match status" value="1"/>
</dbReference>
<name>A0A916JJ52_9BACT</name>
<gene>
    <name evidence="3" type="primary">rcp1_6</name>
    <name evidence="3" type="ORF">DYBT9275_05972</name>
</gene>
<keyword evidence="4" id="KW-1185">Reference proteome</keyword>